<protein>
    <recommendedName>
        <fullName evidence="7">Protein kinase domain-containing protein</fullName>
    </recommendedName>
</protein>
<dbReference type="SMART" id="SM00220">
    <property type="entry name" value="S_TKc"/>
    <property type="match status" value="1"/>
</dbReference>
<evidence type="ECO:0000256" key="1">
    <source>
        <dbReference type="ARBA" id="ARBA00022527"/>
    </source>
</evidence>
<evidence type="ECO:0000259" key="7">
    <source>
        <dbReference type="PROSITE" id="PS50011"/>
    </source>
</evidence>
<dbReference type="InterPro" id="IPR000719">
    <property type="entry name" value="Prot_kinase_dom"/>
</dbReference>
<dbReference type="Gene3D" id="1.10.510.10">
    <property type="entry name" value="Transferase(Phosphotransferase) domain 1"/>
    <property type="match status" value="1"/>
</dbReference>
<evidence type="ECO:0000256" key="5">
    <source>
        <dbReference type="ARBA" id="ARBA00022840"/>
    </source>
</evidence>
<proteinExistence type="predicted"/>
<dbReference type="CDD" id="cd14014">
    <property type="entry name" value="STKc_PknB_like"/>
    <property type="match status" value="1"/>
</dbReference>
<dbReference type="PANTHER" id="PTHR43289">
    <property type="entry name" value="MITOGEN-ACTIVATED PROTEIN KINASE KINASE KINASE 20-RELATED"/>
    <property type="match status" value="1"/>
</dbReference>
<dbReference type="PROSITE" id="PS00108">
    <property type="entry name" value="PROTEIN_KINASE_ST"/>
    <property type="match status" value="1"/>
</dbReference>
<dbReference type="SUPFAM" id="SSF56112">
    <property type="entry name" value="Protein kinase-like (PK-like)"/>
    <property type="match status" value="1"/>
</dbReference>
<comment type="caution">
    <text evidence="8">The sequence shown here is derived from an EMBL/GenBank/DDBJ whole genome shotgun (WGS) entry which is preliminary data.</text>
</comment>
<dbReference type="Pfam" id="PF00069">
    <property type="entry name" value="Pkinase"/>
    <property type="match status" value="1"/>
</dbReference>
<dbReference type="InterPro" id="IPR008271">
    <property type="entry name" value="Ser/Thr_kinase_AS"/>
</dbReference>
<sequence length="340" mass="38759">PEKDFRKYKLISKRYRIIKKIASGGMADIFLGDDLKLNRKVAVKILSANYAGDRNFVARFKSEAQILARLSHPNIVQVYDWGEFNGSYFICMEYVEGESLKEIIEKRGPLPPETIADYAIQISSALLTAHKNNLIHRDIKPQNILVTPEEKVKVTDFGIAKSLTTDVTKTLNIMGTAHYISPEQAKGEVLDYRTDIYSLGIVLYEMLTADVPFRGSNSIDISLKHINEKPLKPSELMENIPEKLEDIIMHCMEKNPLARYPTVRELIGDLQKYETDKPLSFSAKEQNLNRTGVFIKKIRPHLASTIMAAFMVVFMVLFIFYSYKYYNDKTVSSALEICIA</sequence>
<dbReference type="Gene3D" id="3.30.200.20">
    <property type="entry name" value="Phosphorylase Kinase, domain 1"/>
    <property type="match status" value="1"/>
</dbReference>
<reference evidence="8" key="1">
    <citation type="journal article" date="2014" name="Front. Microbiol.">
        <title>High frequency of phylogenetically diverse reductive dehalogenase-homologous genes in deep subseafloor sedimentary metagenomes.</title>
        <authorList>
            <person name="Kawai M."/>
            <person name="Futagami T."/>
            <person name="Toyoda A."/>
            <person name="Takaki Y."/>
            <person name="Nishi S."/>
            <person name="Hori S."/>
            <person name="Arai W."/>
            <person name="Tsubouchi T."/>
            <person name="Morono Y."/>
            <person name="Uchiyama I."/>
            <person name="Ito T."/>
            <person name="Fujiyama A."/>
            <person name="Inagaki F."/>
            <person name="Takami H."/>
        </authorList>
    </citation>
    <scope>NUCLEOTIDE SEQUENCE</scope>
    <source>
        <strain evidence="8">Expedition CK06-06</strain>
    </source>
</reference>
<feature type="transmembrane region" description="Helical" evidence="6">
    <location>
        <begin position="302"/>
        <end position="323"/>
    </location>
</feature>
<gene>
    <name evidence="8" type="ORF">S03H2_01237</name>
</gene>
<dbReference type="FunFam" id="1.10.510.10:FF:000021">
    <property type="entry name" value="Serine/threonine protein kinase"/>
    <property type="match status" value="1"/>
</dbReference>
<name>X1FG45_9ZZZZ</name>
<feature type="non-terminal residue" evidence="8">
    <location>
        <position position="1"/>
    </location>
</feature>
<keyword evidence="2" id="KW-0808">Transferase</keyword>
<keyword evidence="6" id="KW-0812">Transmembrane</keyword>
<dbReference type="EMBL" id="BARU01000348">
    <property type="protein sequence ID" value="GAH19763.1"/>
    <property type="molecule type" value="Genomic_DNA"/>
</dbReference>
<accession>X1FG45</accession>
<evidence type="ECO:0000256" key="3">
    <source>
        <dbReference type="ARBA" id="ARBA00022741"/>
    </source>
</evidence>
<dbReference type="FunFam" id="3.30.200.20:FF:000035">
    <property type="entry name" value="Serine/threonine protein kinase Stk1"/>
    <property type="match status" value="1"/>
</dbReference>
<evidence type="ECO:0000313" key="8">
    <source>
        <dbReference type="EMBL" id="GAH19763.1"/>
    </source>
</evidence>
<keyword evidence="6" id="KW-1133">Transmembrane helix</keyword>
<dbReference type="PANTHER" id="PTHR43289:SF34">
    <property type="entry name" value="SERINE_THREONINE-PROTEIN KINASE YBDM-RELATED"/>
    <property type="match status" value="1"/>
</dbReference>
<keyword evidence="3" id="KW-0547">Nucleotide-binding</keyword>
<keyword evidence="5" id="KW-0067">ATP-binding</keyword>
<dbReference type="InterPro" id="IPR011009">
    <property type="entry name" value="Kinase-like_dom_sf"/>
</dbReference>
<keyword evidence="4" id="KW-0418">Kinase</keyword>
<evidence type="ECO:0000256" key="4">
    <source>
        <dbReference type="ARBA" id="ARBA00022777"/>
    </source>
</evidence>
<keyword evidence="1" id="KW-0723">Serine/threonine-protein kinase</keyword>
<dbReference type="AlphaFoldDB" id="X1FG45"/>
<dbReference type="GO" id="GO:0005524">
    <property type="term" value="F:ATP binding"/>
    <property type="evidence" value="ECO:0007669"/>
    <property type="project" value="UniProtKB-KW"/>
</dbReference>
<keyword evidence="6" id="KW-0472">Membrane</keyword>
<dbReference type="GO" id="GO:0004674">
    <property type="term" value="F:protein serine/threonine kinase activity"/>
    <property type="evidence" value="ECO:0007669"/>
    <property type="project" value="UniProtKB-KW"/>
</dbReference>
<evidence type="ECO:0000256" key="2">
    <source>
        <dbReference type="ARBA" id="ARBA00022679"/>
    </source>
</evidence>
<organism evidence="8">
    <name type="scientific">marine sediment metagenome</name>
    <dbReference type="NCBI Taxonomy" id="412755"/>
    <lineage>
        <taxon>unclassified sequences</taxon>
        <taxon>metagenomes</taxon>
        <taxon>ecological metagenomes</taxon>
    </lineage>
</organism>
<evidence type="ECO:0000256" key="6">
    <source>
        <dbReference type="SAM" id="Phobius"/>
    </source>
</evidence>
<feature type="domain" description="Protein kinase" evidence="7">
    <location>
        <begin position="15"/>
        <end position="274"/>
    </location>
</feature>
<dbReference type="PROSITE" id="PS50011">
    <property type="entry name" value="PROTEIN_KINASE_DOM"/>
    <property type="match status" value="1"/>
</dbReference>